<evidence type="ECO:0000256" key="2">
    <source>
        <dbReference type="ARBA" id="ARBA00022617"/>
    </source>
</evidence>
<feature type="transmembrane region" description="Helical" evidence="8">
    <location>
        <begin position="144"/>
        <end position="162"/>
    </location>
</feature>
<dbReference type="GO" id="GO:0006121">
    <property type="term" value="P:mitochondrial electron transport, succinate to ubiquinone"/>
    <property type="evidence" value="ECO:0007669"/>
    <property type="project" value="TreeGrafter"/>
</dbReference>
<dbReference type="PANTHER" id="PTHR10978">
    <property type="entry name" value="SUCCINATE DEHYDROGENASE CYTOCHROME B560 SUBUNIT"/>
    <property type="match status" value="1"/>
</dbReference>
<evidence type="ECO:0000256" key="7">
    <source>
        <dbReference type="ARBA" id="ARBA00023136"/>
    </source>
</evidence>
<dbReference type="AlphaFoldDB" id="E4URE0"/>
<dbReference type="NCBIfam" id="TIGR02970">
    <property type="entry name" value="succ_dehyd_cytB"/>
    <property type="match status" value="1"/>
</dbReference>
<sequence>MAKLSSPGSLHCVSFHPALTNYLLHCWLAFDIAFVTVQDVSFYALQTSTTPIPSKHTIQPMKKADGTQVLASQRLNRPIAPHLSIYKWQVTSVNSSLQRITGAVLSGSLYLFAVSYLASPYLGWDLSSDSLSAAMASLPWAGKATVKFVIAWPFMFHVFNSLRHLAWDIGKGFAMKTVSQTGILSAGLQKLD</sequence>
<dbReference type="GO" id="GO:0046872">
    <property type="term" value="F:metal ion binding"/>
    <property type="evidence" value="ECO:0007669"/>
    <property type="project" value="UniProtKB-KW"/>
</dbReference>
<accession>E4URE0</accession>
<dbReference type="SUPFAM" id="SSF81343">
    <property type="entry name" value="Fumarate reductase respiratory complex transmembrane subunits"/>
    <property type="match status" value="1"/>
</dbReference>
<evidence type="ECO:0000256" key="1">
    <source>
        <dbReference type="ARBA" id="ARBA00004370"/>
    </source>
</evidence>
<dbReference type="GO" id="GO:0005739">
    <property type="term" value="C:mitochondrion"/>
    <property type="evidence" value="ECO:0007669"/>
    <property type="project" value="GOC"/>
</dbReference>
<dbReference type="OrthoDB" id="588261at2759"/>
<dbReference type="InterPro" id="IPR034804">
    <property type="entry name" value="SQR/QFR_C/D"/>
</dbReference>
<keyword evidence="6" id="KW-0408">Iron</keyword>
<dbReference type="HOGENOM" id="CLU_1414835_0_0_1"/>
<keyword evidence="5 8" id="KW-1133">Transmembrane helix</keyword>
<dbReference type="RefSeq" id="XP_003175685.1">
    <property type="nucleotide sequence ID" value="XM_003175637.1"/>
</dbReference>
<dbReference type="InParanoid" id="E4URE0"/>
<evidence type="ECO:0000313" key="9">
    <source>
        <dbReference type="EMBL" id="EFR00203.1"/>
    </source>
</evidence>
<dbReference type="PANTHER" id="PTHR10978:SF5">
    <property type="entry name" value="SUCCINATE DEHYDROGENASE CYTOCHROME B560 SUBUNIT, MITOCHONDRIAL"/>
    <property type="match status" value="1"/>
</dbReference>
<dbReference type="GO" id="GO:0016020">
    <property type="term" value="C:membrane"/>
    <property type="evidence" value="ECO:0007669"/>
    <property type="project" value="UniProtKB-SubCell"/>
</dbReference>
<dbReference type="STRING" id="535722.E4URE0"/>
<dbReference type="CDD" id="cd03499">
    <property type="entry name" value="SQR_TypeC_SdhC"/>
    <property type="match status" value="1"/>
</dbReference>
<comment type="subcellular location">
    <subcellularLocation>
        <location evidence="1">Membrane</location>
    </subcellularLocation>
</comment>
<keyword evidence="4" id="KW-0479">Metal-binding</keyword>
<keyword evidence="3 8" id="KW-0812">Transmembrane</keyword>
<evidence type="ECO:0000256" key="4">
    <source>
        <dbReference type="ARBA" id="ARBA00022723"/>
    </source>
</evidence>
<dbReference type="Proteomes" id="UP000002669">
    <property type="component" value="Unassembled WGS sequence"/>
</dbReference>
<protein>
    <submittedName>
        <fullName evidence="9">Succinate dehydrogenase cytochrome B subunit</fullName>
    </submittedName>
</protein>
<dbReference type="FunCoup" id="E4URE0">
    <property type="interactions" value="364"/>
</dbReference>
<evidence type="ECO:0000256" key="5">
    <source>
        <dbReference type="ARBA" id="ARBA00022989"/>
    </source>
</evidence>
<keyword evidence="10" id="KW-1185">Reference proteome</keyword>
<reference evidence="10" key="1">
    <citation type="journal article" date="2012" name="MBio">
        <title>Comparative genome analysis of Trichophyton rubrum and related dermatophytes reveals candidate genes involved in infection.</title>
        <authorList>
            <person name="Martinez D.A."/>
            <person name="Oliver B.G."/>
            <person name="Graeser Y."/>
            <person name="Goldberg J.M."/>
            <person name="Li W."/>
            <person name="Martinez-Rossi N.M."/>
            <person name="Monod M."/>
            <person name="Shelest E."/>
            <person name="Barton R.C."/>
            <person name="Birch E."/>
            <person name="Brakhage A.A."/>
            <person name="Chen Z."/>
            <person name="Gurr S.J."/>
            <person name="Heiman D."/>
            <person name="Heitman J."/>
            <person name="Kosti I."/>
            <person name="Rossi A."/>
            <person name="Saif S."/>
            <person name="Samalova M."/>
            <person name="Saunders C.W."/>
            <person name="Shea T."/>
            <person name="Summerbell R.C."/>
            <person name="Xu J."/>
            <person name="Young S."/>
            <person name="Zeng Q."/>
            <person name="Birren B.W."/>
            <person name="Cuomo C.A."/>
            <person name="White T.C."/>
        </authorList>
    </citation>
    <scope>NUCLEOTIDE SEQUENCE [LARGE SCALE GENOMIC DNA]</scope>
    <source>
        <strain evidence="10">ATCC MYA-4604 / CBS 118893</strain>
    </source>
</reference>
<dbReference type="InterPro" id="IPR014314">
    <property type="entry name" value="Succ_DH_cytb556"/>
</dbReference>
<keyword evidence="7 8" id="KW-0472">Membrane</keyword>
<keyword evidence="2" id="KW-0349">Heme</keyword>
<evidence type="ECO:0000256" key="8">
    <source>
        <dbReference type="SAM" id="Phobius"/>
    </source>
</evidence>
<dbReference type="Pfam" id="PF01127">
    <property type="entry name" value="Sdh_cyt"/>
    <property type="match status" value="1"/>
</dbReference>
<gene>
    <name evidence="9" type="ORF">MGYG_03206</name>
</gene>
<dbReference type="InterPro" id="IPR000701">
    <property type="entry name" value="SuccDH_FuR_B_TM-su"/>
</dbReference>
<dbReference type="GO" id="GO:0006099">
    <property type="term" value="P:tricarboxylic acid cycle"/>
    <property type="evidence" value="ECO:0007669"/>
    <property type="project" value="InterPro"/>
</dbReference>
<evidence type="ECO:0000313" key="10">
    <source>
        <dbReference type="Proteomes" id="UP000002669"/>
    </source>
</evidence>
<evidence type="ECO:0000256" key="3">
    <source>
        <dbReference type="ARBA" id="ARBA00022692"/>
    </source>
</evidence>
<dbReference type="eggNOG" id="KOG0449">
    <property type="taxonomic scope" value="Eukaryota"/>
</dbReference>
<evidence type="ECO:0000256" key="6">
    <source>
        <dbReference type="ARBA" id="ARBA00023004"/>
    </source>
</evidence>
<organism evidence="10">
    <name type="scientific">Arthroderma gypseum (strain ATCC MYA-4604 / CBS 118893)</name>
    <name type="common">Microsporum gypseum</name>
    <dbReference type="NCBI Taxonomy" id="535722"/>
    <lineage>
        <taxon>Eukaryota</taxon>
        <taxon>Fungi</taxon>
        <taxon>Dikarya</taxon>
        <taxon>Ascomycota</taxon>
        <taxon>Pezizomycotina</taxon>
        <taxon>Eurotiomycetes</taxon>
        <taxon>Eurotiomycetidae</taxon>
        <taxon>Onygenales</taxon>
        <taxon>Arthrodermataceae</taxon>
        <taxon>Nannizzia</taxon>
    </lineage>
</organism>
<dbReference type="Gene3D" id="1.20.1300.10">
    <property type="entry name" value="Fumarate reductase/succinate dehydrogenase, transmembrane subunit"/>
    <property type="match status" value="1"/>
</dbReference>
<feature type="transmembrane region" description="Helical" evidence="8">
    <location>
        <begin position="103"/>
        <end position="124"/>
    </location>
</feature>
<dbReference type="EMBL" id="DS989823">
    <property type="protein sequence ID" value="EFR00203.1"/>
    <property type="molecule type" value="Genomic_DNA"/>
</dbReference>
<dbReference type="GO" id="GO:0009055">
    <property type="term" value="F:electron transfer activity"/>
    <property type="evidence" value="ECO:0007669"/>
    <property type="project" value="InterPro"/>
</dbReference>
<proteinExistence type="predicted"/>
<dbReference type="OMA" id="LTWMLSG"/>
<dbReference type="VEuPathDB" id="FungiDB:MGYG_03206"/>
<dbReference type="GeneID" id="10030993"/>
<name>E4URE0_ARTGP</name>